<protein>
    <submittedName>
        <fullName evidence="1">Uncharacterized protein</fullName>
    </submittedName>
</protein>
<reference evidence="1" key="1">
    <citation type="submission" date="2022-12" db="EMBL/GenBank/DDBJ databases">
        <title>Reference genome sequencing for broad-spectrum identification of bacterial and archaeal isolates by mass spectrometry.</title>
        <authorList>
            <person name="Sekiguchi Y."/>
            <person name="Tourlousse D.M."/>
        </authorList>
    </citation>
    <scope>NUCLEOTIDE SEQUENCE</scope>
    <source>
        <strain evidence="1">ASRB1</strain>
    </source>
</reference>
<sequence length="70" mass="7902">MTGRKSIIRDTAKGLSSGDYLCLKNEAGDQVSPKVIMYLSEHGAAQLIYENSEFKIYQLMKDHIYRSCGK</sequence>
<name>A0A9W6D2B1_9BACT</name>
<dbReference type="EMBL" id="BSDR01000001">
    <property type="protein sequence ID" value="GLI34560.1"/>
    <property type="molecule type" value="Genomic_DNA"/>
</dbReference>
<gene>
    <name evidence="1" type="ORF">DAMNIGENAA_19930</name>
</gene>
<keyword evidence="2" id="KW-1185">Reference proteome</keyword>
<dbReference type="AlphaFoldDB" id="A0A9W6D2B1"/>
<evidence type="ECO:0000313" key="1">
    <source>
        <dbReference type="EMBL" id="GLI34560.1"/>
    </source>
</evidence>
<organism evidence="1 2">
    <name type="scientific">Desulforhabdus amnigena</name>
    <dbReference type="NCBI Taxonomy" id="40218"/>
    <lineage>
        <taxon>Bacteria</taxon>
        <taxon>Pseudomonadati</taxon>
        <taxon>Thermodesulfobacteriota</taxon>
        <taxon>Syntrophobacteria</taxon>
        <taxon>Syntrophobacterales</taxon>
        <taxon>Syntrophobacteraceae</taxon>
        <taxon>Desulforhabdus</taxon>
    </lineage>
</organism>
<comment type="caution">
    <text evidence="1">The sequence shown here is derived from an EMBL/GenBank/DDBJ whole genome shotgun (WGS) entry which is preliminary data.</text>
</comment>
<evidence type="ECO:0000313" key="2">
    <source>
        <dbReference type="Proteomes" id="UP001144372"/>
    </source>
</evidence>
<accession>A0A9W6D2B1</accession>
<dbReference type="Proteomes" id="UP001144372">
    <property type="component" value="Unassembled WGS sequence"/>
</dbReference>
<proteinExistence type="predicted"/>